<gene>
    <name evidence="1" type="ORF">HNR40_001362</name>
</gene>
<organism evidence="1 2">
    <name type="scientific">Nonomuraea endophytica</name>
    <dbReference type="NCBI Taxonomy" id="714136"/>
    <lineage>
        <taxon>Bacteria</taxon>
        <taxon>Bacillati</taxon>
        <taxon>Actinomycetota</taxon>
        <taxon>Actinomycetes</taxon>
        <taxon>Streptosporangiales</taxon>
        <taxon>Streptosporangiaceae</taxon>
        <taxon>Nonomuraea</taxon>
    </lineage>
</organism>
<evidence type="ECO:0008006" key="3">
    <source>
        <dbReference type="Google" id="ProtNLM"/>
    </source>
</evidence>
<keyword evidence="2" id="KW-1185">Reference proteome</keyword>
<name>A0A7W7ZY13_9ACTN</name>
<dbReference type="Proteomes" id="UP000568380">
    <property type="component" value="Unassembled WGS sequence"/>
</dbReference>
<dbReference type="Gene3D" id="3.90.1140.10">
    <property type="entry name" value="Cyclic phosphodiesterase"/>
    <property type="match status" value="1"/>
</dbReference>
<evidence type="ECO:0000313" key="1">
    <source>
        <dbReference type="EMBL" id="MBB5075916.1"/>
    </source>
</evidence>
<accession>A0A7W7ZY13</accession>
<dbReference type="AlphaFoldDB" id="A0A7W7ZY13"/>
<evidence type="ECO:0000313" key="2">
    <source>
        <dbReference type="Proteomes" id="UP000568380"/>
    </source>
</evidence>
<comment type="caution">
    <text evidence="1">The sequence shown here is derived from an EMBL/GenBank/DDBJ whole genome shotgun (WGS) entry which is preliminary data.</text>
</comment>
<dbReference type="EMBL" id="JACHIN010000001">
    <property type="protein sequence ID" value="MBB5075916.1"/>
    <property type="molecule type" value="Genomic_DNA"/>
</dbReference>
<protein>
    <recommendedName>
        <fullName evidence="3">2'-5' RNA ligase family protein</fullName>
    </recommendedName>
</protein>
<reference evidence="1 2" key="1">
    <citation type="submission" date="2020-08" db="EMBL/GenBank/DDBJ databases">
        <title>Genomic Encyclopedia of Type Strains, Phase IV (KMG-IV): sequencing the most valuable type-strain genomes for metagenomic binning, comparative biology and taxonomic classification.</title>
        <authorList>
            <person name="Goeker M."/>
        </authorList>
    </citation>
    <scope>NUCLEOTIDE SEQUENCE [LARGE SCALE GENOMIC DNA]</scope>
    <source>
        <strain evidence="1 2">DSM 45385</strain>
    </source>
</reference>
<sequence>MRSRDELAADYAAFQARGRRALLDGEATHDLPFTEGGPRWGMTTILRPTGPALDHLESLARAAGAAAGPGQWTHDRGVLHFTLRSLEPYRRVIPAADPALLTYAAALRSAARGLPPVRMRIEGVSPHAGGVLAFGYPEDDTIWTLQRRYAEALGARGAFESWSRERWYISLVHFAAPLADPKTVVTWCDDHAGEAPGITEIPAADLAHASITGPRVRLTTLKQVILDR</sequence>
<proteinExistence type="predicted"/>
<dbReference type="RefSeq" id="WP_184959048.1">
    <property type="nucleotide sequence ID" value="NZ_JACHIN010000001.1"/>
</dbReference>